<sequence length="817" mass="90271">MCSNKCIVELLELEYVVLKVNGSDISHLSKYEAVQMFLQAKETLVVELKKASDSNIPTDIDDNDVLTSNSNKEEQQQQQLSAKLENLNLSNARTTSSASPKVNSNSLMTSPIKNQVIVTLRAFSADPIIASPAKKPSIATKETQTVENIFELNHARTEHDIVRIADHFIEQEHHLFEQCLEPEIDIEEITLSKGDVPSDQIGLSVCCNGFFSNSEGSAKSVGNNNSNIGLISNKGDACVDVFISDIHPESIAERDGRLRRGDQILRINGKDIKSKEEAESQIAENSMAVTLLVSRILYPDDEDDDDEEYYVDSNFEYANSFLTDDYTNVVDKLDKVLMAQAQSMKPAATNESSNQIESVKSIDLAQSSAQTTESNNSHIKSQTNSTLMEKCNVDPPRILSTHNKPSLDTHLGQEKTLKLSKGKSLPTTHSAASAKAKNYEYDESEHIYETIPEDSESEPLYCSPYQSSTYMTAMGSCSSATMAETLEMQQQSQRVAQWLGIKSQARTVQTLGARPTSQHKQRNSSNRVSTLRSALTNTSGSSSSGAGCSACGPANVDSENLNEELDNSSSAYNTGGSNNSASPLAFALNKSQNILTQDNDNVTPCSKNPIMSSSYQSKVQPLQSPKEPLVTSPLSSMLAFGKSAGMGLCSSNFQPCGLSASSLESTIQVKTDDSIAARMRLKQTEEQPSHCPQFNAPNLSRYHFVSSQEVAIANKSQIPSVSNRNSILVKTKNGHEEIPMVWKVKRRPDGTRYIVKRPVRNRLPVVIRKNIRNNEVTTTEDDTISEVKIGRYWTKEERKRHIEKARERRQQQQFPIQ</sequence>
<feature type="compositionally biased region" description="Polar residues" evidence="1">
    <location>
        <begin position="597"/>
        <end position="623"/>
    </location>
</feature>
<dbReference type="PANTHER" id="PTHR15545">
    <property type="entry name" value="PDZ DOMAIN CONTAINING RING FINGER PROTEIN 3, 4"/>
    <property type="match status" value="1"/>
</dbReference>
<dbReference type="SUPFAM" id="SSF50156">
    <property type="entry name" value="PDZ domain-like"/>
    <property type="match status" value="1"/>
</dbReference>
<feature type="domain" description="PDZ" evidence="2">
    <location>
        <begin position="188"/>
        <end position="297"/>
    </location>
</feature>
<feature type="compositionally biased region" description="Low complexity" evidence="1">
    <location>
        <begin position="539"/>
        <end position="549"/>
    </location>
</feature>
<dbReference type="InterPro" id="IPR036034">
    <property type="entry name" value="PDZ_sf"/>
</dbReference>
<evidence type="ECO:0000313" key="3">
    <source>
        <dbReference type="Proteomes" id="UP000504634"/>
    </source>
</evidence>
<dbReference type="Proteomes" id="UP000504634">
    <property type="component" value="Unplaced"/>
</dbReference>
<name>A0A6J2TWX8_DROLE</name>
<gene>
    <name evidence="4" type="primary">LOC115627748</name>
</gene>
<evidence type="ECO:0000313" key="4">
    <source>
        <dbReference type="RefSeq" id="XP_030379387.1"/>
    </source>
</evidence>
<dbReference type="AlphaFoldDB" id="A0A6J2TWX8"/>
<dbReference type="SMART" id="SM00228">
    <property type="entry name" value="PDZ"/>
    <property type="match status" value="1"/>
</dbReference>
<dbReference type="Pfam" id="PF00595">
    <property type="entry name" value="PDZ"/>
    <property type="match status" value="1"/>
</dbReference>
<feature type="region of interest" description="Disordered" evidence="1">
    <location>
        <begin position="509"/>
        <end position="549"/>
    </location>
</feature>
<evidence type="ECO:0000256" key="1">
    <source>
        <dbReference type="SAM" id="MobiDB-lite"/>
    </source>
</evidence>
<evidence type="ECO:0000259" key="2">
    <source>
        <dbReference type="PROSITE" id="PS50106"/>
    </source>
</evidence>
<dbReference type="Gene3D" id="2.30.42.10">
    <property type="match status" value="1"/>
</dbReference>
<dbReference type="PROSITE" id="PS50106">
    <property type="entry name" value="PDZ"/>
    <property type="match status" value="1"/>
</dbReference>
<proteinExistence type="predicted"/>
<protein>
    <submittedName>
        <fullName evidence="4">Slo-interacting protein 1-like isoform X2</fullName>
    </submittedName>
</protein>
<dbReference type="OrthoDB" id="6270329at2759"/>
<dbReference type="PANTHER" id="PTHR15545:SF8">
    <property type="entry name" value="SLO-INTERACTING PROTEIN 1"/>
    <property type="match status" value="1"/>
</dbReference>
<dbReference type="RefSeq" id="XP_030379387.1">
    <property type="nucleotide sequence ID" value="XM_030523527.1"/>
</dbReference>
<dbReference type="GeneID" id="115627748"/>
<keyword evidence="3" id="KW-1185">Reference proteome</keyword>
<dbReference type="InterPro" id="IPR001478">
    <property type="entry name" value="PDZ"/>
</dbReference>
<feature type="compositionally biased region" description="Polar residues" evidence="1">
    <location>
        <begin position="523"/>
        <end position="538"/>
    </location>
</feature>
<dbReference type="InterPro" id="IPR051971">
    <property type="entry name" value="E3_ubiquitin-PDZ_ligase"/>
</dbReference>
<accession>A0A6J2TWX8</accession>
<reference evidence="4" key="1">
    <citation type="submission" date="2025-08" db="UniProtKB">
        <authorList>
            <consortium name="RefSeq"/>
        </authorList>
    </citation>
    <scope>IDENTIFICATION</scope>
    <source>
        <strain evidence="4">11010-0011.00</strain>
        <tissue evidence="4">Whole body</tissue>
    </source>
</reference>
<feature type="region of interest" description="Disordered" evidence="1">
    <location>
        <begin position="366"/>
        <end position="386"/>
    </location>
</feature>
<organism evidence="3 4">
    <name type="scientific">Drosophila lebanonensis</name>
    <name type="common">Fruit fly</name>
    <name type="synonym">Scaptodrosophila lebanonensis</name>
    <dbReference type="NCBI Taxonomy" id="7225"/>
    <lineage>
        <taxon>Eukaryota</taxon>
        <taxon>Metazoa</taxon>
        <taxon>Ecdysozoa</taxon>
        <taxon>Arthropoda</taxon>
        <taxon>Hexapoda</taxon>
        <taxon>Insecta</taxon>
        <taxon>Pterygota</taxon>
        <taxon>Neoptera</taxon>
        <taxon>Endopterygota</taxon>
        <taxon>Diptera</taxon>
        <taxon>Brachycera</taxon>
        <taxon>Muscomorpha</taxon>
        <taxon>Ephydroidea</taxon>
        <taxon>Drosophilidae</taxon>
        <taxon>Scaptodrosophila</taxon>
    </lineage>
</organism>
<feature type="region of interest" description="Disordered" evidence="1">
    <location>
        <begin position="597"/>
        <end position="628"/>
    </location>
</feature>